<dbReference type="Proteomes" id="UP000235861">
    <property type="component" value="Unassembled WGS sequence"/>
</dbReference>
<evidence type="ECO:0000313" key="2">
    <source>
        <dbReference type="Proteomes" id="UP000235861"/>
    </source>
</evidence>
<sequence>MGWDKVGVCLEFNPQATCHDMISHGAACPAGGLVLFGQACWAAHQWQDNKKNPKLYPLFIWVKFGVEC</sequence>
<protein>
    <submittedName>
        <fullName evidence="1">Uncharacterized protein</fullName>
    </submittedName>
</protein>
<dbReference type="AlphaFoldDB" id="A0A2H9U0X4"/>
<dbReference type="EMBL" id="PGGC01000193">
    <property type="protein sequence ID" value="PJG57608.1"/>
    <property type="molecule type" value="Genomic_DNA"/>
</dbReference>
<proteinExistence type="predicted"/>
<keyword evidence="2" id="KW-1185">Reference proteome</keyword>
<name>A0A2H9U0X4_9GAMM</name>
<accession>A0A2H9U0X4</accession>
<comment type="caution">
    <text evidence="1">The sequence shown here is derived from an EMBL/GenBank/DDBJ whole genome shotgun (WGS) entry which is preliminary data.</text>
</comment>
<gene>
    <name evidence="1" type="ORF">CUC53_17075</name>
</gene>
<reference evidence="1 2" key="1">
    <citation type="submission" date="2017-11" db="EMBL/GenBank/DDBJ databases">
        <title>Draft genome sequence of environmental isolate Aeromonas cavernicola sp. nov. MDC 2508.</title>
        <authorList>
            <person name="Colston S.M."/>
            <person name="Navarro A."/>
            <person name="Martinez-Murcia A.J."/>
            <person name="Graf J."/>
        </authorList>
    </citation>
    <scope>NUCLEOTIDE SEQUENCE [LARGE SCALE GENOMIC DNA]</scope>
    <source>
        <strain evidence="1 2">MDC 2508</strain>
    </source>
</reference>
<evidence type="ECO:0000313" key="1">
    <source>
        <dbReference type="EMBL" id="PJG57608.1"/>
    </source>
</evidence>
<organism evidence="1 2">
    <name type="scientific">Aeromonas cavernicola</name>
    <dbReference type="NCBI Taxonomy" id="1006623"/>
    <lineage>
        <taxon>Bacteria</taxon>
        <taxon>Pseudomonadati</taxon>
        <taxon>Pseudomonadota</taxon>
        <taxon>Gammaproteobacteria</taxon>
        <taxon>Aeromonadales</taxon>
        <taxon>Aeromonadaceae</taxon>
        <taxon>Aeromonas</taxon>
    </lineage>
</organism>